<evidence type="ECO:0000313" key="2">
    <source>
        <dbReference type="Proteomes" id="UP000326695"/>
    </source>
</evidence>
<reference evidence="2" key="1">
    <citation type="journal article" date="2019" name="J. Anim. Genet.">
        <title>Description and whole genome sequencing of Eikenella exigua sp. nov., isolated from brain abscess and blood.</title>
        <authorList>
            <person name="Stormo K.A."/>
            <person name="Nygaard R.M."/>
            <person name="Bruvold T.S."/>
            <person name="Dimmen G."/>
            <person name="Lindemann P.C."/>
            <person name="Jordal S."/>
            <person name="Kommedal O."/>
        </authorList>
    </citation>
    <scope>NUCLEOTIDE SEQUENCE [LARGE SCALE GENOMIC DNA]</scope>
    <source>
        <strain evidence="2">PXX</strain>
    </source>
</reference>
<dbReference type="AlphaFoldDB" id="A0AAX1F8R1"/>
<accession>A0AAX1F8R1</accession>
<dbReference type="RefSeq" id="WP_082886381.1">
    <property type="nucleotide sequence ID" value="NZ_CP038018.1"/>
</dbReference>
<proteinExistence type="predicted"/>
<protein>
    <submittedName>
        <fullName evidence="1">Uncharacterized protein</fullName>
    </submittedName>
</protein>
<dbReference type="EMBL" id="CP038018">
    <property type="protein sequence ID" value="QED92310.1"/>
    <property type="molecule type" value="Genomic_DNA"/>
</dbReference>
<sequence>MSQLWQCGQGECLLIPSGPGSYQHLFTILVNPCILPSRGSKPQVLSVGISSIRANIPYDNACIIKSGEHPFVQHDSYVRYRDARIDAVEHIEKRVHEGVFSVKPPCSAELLSRIIAGASTSRYASREVKLLIAKFAMA</sequence>
<keyword evidence="2" id="KW-1185">Reference proteome</keyword>
<evidence type="ECO:0000313" key="1">
    <source>
        <dbReference type="EMBL" id="QED92310.1"/>
    </source>
</evidence>
<dbReference type="Proteomes" id="UP000326695">
    <property type="component" value="Chromosome"/>
</dbReference>
<gene>
    <name evidence="1" type="ORF">EZJ17_06590</name>
</gene>
<organism evidence="1 2">
    <name type="scientific">Eikenella exigua</name>
    <dbReference type="NCBI Taxonomy" id="2528037"/>
    <lineage>
        <taxon>Bacteria</taxon>
        <taxon>Pseudomonadati</taxon>
        <taxon>Pseudomonadota</taxon>
        <taxon>Betaproteobacteria</taxon>
        <taxon>Neisseriales</taxon>
        <taxon>Neisseriaceae</taxon>
        <taxon>Eikenella</taxon>
    </lineage>
</organism>
<dbReference type="KEGG" id="eex:EZJ17_06590"/>
<name>A0AAX1F8R1_9NEIS</name>